<dbReference type="EnsemblMetazoa" id="GAUT008997-RA">
    <property type="protein sequence ID" value="GAUT008997-PA"/>
    <property type="gene ID" value="GAUT008997"/>
</dbReference>
<evidence type="ECO:0000313" key="1">
    <source>
        <dbReference type="EnsemblMetazoa" id="GAUT008997-PA"/>
    </source>
</evidence>
<protein>
    <submittedName>
        <fullName evidence="1">Uncharacterized protein</fullName>
    </submittedName>
</protein>
<keyword evidence="2" id="KW-1185">Reference proteome</keyword>
<dbReference type="AlphaFoldDB" id="A0A1A9UM49"/>
<dbReference type="VEuPathDB" id="VectorBase:GAUT008997"/>
<organism evidence="1 2">
    <name type="scientific">Glossina austeni</name>
    <name type="common">Savannah tsetse fly</name>
    <dbReference type="NCBI Taxonomy" id="7395"/>
    <lineage>
        <taxon>Eukaryota</taxon>
        <taxon>Metazoa</taxon>
        <taxon>Ecdysozoa</taxon>
        <taxon>Arthropoda</taxon>
        <taxon>Hexapoda</taxon>
        <taxon>Insecta</taxon>
        <taxon>Pterygota</taxon>
        <taxon>Neoptera</taxon>
        <taxon>Endopterygota</taxon>
        <taxon>Diptera</taxon>
        <taxon>Brachycera</taxon>
        <taxon>Muscomorpha</taxon>
        <taxon>Hippoboscoidea</taxon>
        <taxon>Glossinidae</taxon>
        <taxon>Glossina</taxon>
    </lineage>
</organism>
<sequence length="196" mass="22886">MDCPKQLSTKVLLKDSPLSYCHKRDHASKELQSPIIFGLKDIMANPERGFAELAITSFEHRRNRQRIENPLFLCEDFFDLTDISSLEGGRLRLLSLRKEPTYEIEFSSLSDEIFRKYNETPLILPALPIVDRRYNSSLEHQTTRNLFGKIEPQLTDAAIDDKQAHRMRDLFGYADIKMANINFDAEFKQRAYREID</sequence>
<name>A0A1A9UM49_GLOAU</name>
<proteinExistence type="predicted"/>
<dbReference type="Proteomes" id="UP000078200">
    <property type="component" value="Unassembled WGS sequence"/>
</dbReference>
<accession>A0A1A9UM49</accession>
<reference evidence="1" key="1">
    <citation type="submission" date="2020-05" db="UniProtKB">
        <authorList>
            <consortium name="EnsemblMetazoa"/>
        </authorList>
    </citation>
    <scope>IDENTIFICATION</scope>
    <source>
        <strain evidence="1">TTRI</strain>
    </source>
</reference>
<evidence type="ECO:0000313" key="2">
    <source>
        <dbReference type="Proteomes" id="UP000078200"/>
    </source>
</evidence>